<dbReference type="RefSeq" id="WP_131906607.1">
    <property type="nucleotide sequence ID" value="NZ_BAAAFU010000006.1"/>
</dbReference>
<protein>
    <recommendedName>
        <fullName evidence="3">Prephenate dehydratase</fullName>
    </recommendedName>
</protein>
<sequence length="201" mass="22074">MLKVATLGPSDSNHDFVTKKYLKTLDIKKSCIVLFEDFDSAVTLLKSGEVDCIIQCAAHPDVSKNIGANLGDIFVIDTFISESKPLAVVTQTGIKQPTSIGFHPATREYVNLDQWTEHFEEQSTVRVAEGLLSGKYHSGITALDIADNNPEEFRVDSVIGSAQDAWIVYSSRSVYSGNLITWRDGPGAYLLREIASTEKSD</sequence>
<organism evidence="1 2">
    <name type="scientific">Cocleimonas flava</name>
    <dbReference type="NCBI Taxonomy" id="634765"/>
    <lineage>
        <taxon>Bacteria</taxon>
        <taxon>Pseudomonadati</taxon>
        <taxon>Pseudomonadota</taxon>
        <taxon>Gammaproteobacteria</taxon>
        <taxon>Thiotrichales</taxon>
        <taxon>Thiotrichaceae</taxon>
        <taxon>Cocleimonas</taxon>
    </lineage>
</organism>
<dbReference type="OrthoDB" id="4098114at2"/>
<dbReference type="Proteomes" id="UP000294887">
    <property type="component" value="Unassembled WGS sequence"/>
</dbReference>
<evidence type="ECO:0008006" key="3">
    <source>
        <dbReference type="Google" id="ProtNLM"/>
    </source>
</evidence>
<name>A0A4R1EYA4_9GAMM</name>
<proteinExistence type="predicted"/>
<accession>A0A4R1EYA4</accession>
<evidence type="ECO:0000313" key="1">
    <source>
        <dbReference type="EMBL" id="TCJ84879.1"/>
    </source>
</evidence>
<keyword evidence="2" id="KW-1185">Reference proteome</keyword>
<dbReference type="EMBL" id="SMFQ01000004">
    <property type="protein sequence ID" value="TCJ84879.1"/>
    <property type="molecule type" value="Genomic_DNA"/>
</dbReference>
<dbReference type="AlphaFoldDB" id="A0A4R1EYA4"/>
<comment type="caution">
    <text evidence="1">The sequence shown here is derived from an EMBL/GenBank/DDBJ whole genome shotgun (WGS) entry which is preliminary data.</text>
</comment>
<evidence type="ECO:0000313" key="2">
    <source>
        <dbReference type="Proteomes" id="UP000294887"/>
    </source>
</evidence>
<reference evidence="1 2" key="1">
    <citation type="submission" date="2019-03" db="EMBL/GenBank/DDBJ databases">
        <title>Genomic Encyclopedia of Type Strains, Phase IV (KMG-IV): sequencing the most valuable type-strain genomes for metagenomic binning, comparative biology and taxonomic classification.</title>
        <authorList>
            <person name="Goeker M."/>
        </authorList>
    </citation>
    <scope>NUCLEOTIDE SEQUENCE [LARGE SCALE GENOMIC DNA]</scope>
    <source>
        <strain evidence="1 2">DSM 24830</strain>
    </source>
</reference>
<gene>
    <name evidence="1" type="ORF">EV695_2842</name>
</gene>